<organism evidence="3 4">
    <name type="scientific">Leucothrix arctica</name>
    <dbReference type="NCBI Taxonomy" id="1481894"/>
    <lineage>
        <taxon>Bacteria</taxon>
        <taxon>Pseudomonadati</taxon>
        <taxon>Pseudomonadota</taxon>
        <taxon>Gammaproteobacteria</taxon>
        <taxon>Thiotrichales</taxon>
        <taxon>Thiotrichaceae</taxon>
        <taxon>Leucothrix</taxon>
    </lineage>
</organism>
<gene>
    <name evidence="3" type="ORF">DKT75_04410</name>
</gene>
<keyword evidence="4" id="KW-1185">Reference proteome</keyword>
<dbReference type="AlphaFoldDB" id="A0A317CII8"/>
<feature type="compositionally biased region" description="Basic residues" evidence="1">
    <location>
        <begin position="640"/>
        <end position="653"/>
    </location>
</feature>
<evidence type="ECO:0000256" key="2">
    <source>
        <dbReference type="SAM" id="SignalP"/>
    </source>
</evidence>
<evidence type="ECO:0000256" key="1">
    <source>
        <dbReference type="SAM" id="MobiDB-lite"/>
    </source>
</evidence>
<comment type="caution">
    <text evidence="3">The sequence shown here is derived from an EMBL/GenBank/DDBJ whole genome shotgun (WGS) entry which is preliminary data.</text>
</comment>
<feature type="region of interest" description="Disordered" evidence="1">
    <location>
        <begin position="639"/>
        <end position="661"/>
    </location>
</feature>
<protein>
    <recommendedName>
        <fullName evidence="5">Autotransporter domain-containing protein</fullName>
    </recommendedName>
</protein>
<dbReference type="EMBL" id="QGKL01000012">
    <property type="protein sequence ID" value="PWQ98375.1"/>
    <property type="molecule type" value="Genomic_DNA"/>
</dbReference>
<evidence type="ECO:0000313" key="3">
    <source>
        <dbReference type="EMBL" id="PWQ98375.1"/>
    </source>
</evidence>
<dbReference type="RefSeq" id="WP_109822216.1">
    <property type="nucleotide sequence ID" value="NZ_QGKL01000012.1"/>
</dbReference>
<accession>A0A317CII8</accession>
<dbReference type="OrthoDB" id="5442820at2"/>
<feature type="signal peptide" evidence="2">
    <location>
        <begin position="1"/>
        <end position="32"/>
    </location>
</feature>
<evidence type="ECO:0008006" key="5">
    <source>
        <dbReference type="Google" id="ProtNLM"/>
    </source>
</evidence>
<feature type="region of interest" description="Disordered" evidence="1">
    <location>
        <begin position="391"/>
        <end position="414"/>
    </location>
</feature>
<dbReference type="Proteomes" id="UP000245506">
    <property type="component" value="Unassembled WGS sequence"/>
</dbReference>
<proteinExistence type="predicted"/>
<sequence length="1039" mass="114910">MLLRRSCALNITLRQSLLSLSVFVCSTVSVTAQEPPQLPILEKAKVLHCVQSEGAAKEALGAFWEIQDETDNFPDEHLLKNETHSLHAATLDILLNTLVNTAQRYPALRTQVERTMLQWNYCDVMQEGVLFDIKSDGIGVSRALAPENSPINWEGFKSLGFFGEVEGRFIPELISFDQQSLRVDFEWLFHRIYRQQCFPHPDTSGLFDRFENNLNKKVIAQSEVAEATEYTYSWDSECIYPVSVPELKAQVKVEPLLDIPLLKTQLKIIEIPLVIPQLNTTVLLSPIPVTVPLLKTELLIIPTEILVPLLKTTVLIVPVEIDIPVLETSVVIIPIEILIPILQTAVEVEEQPAVIPKLLTKLVIDKPKVKVVVYNGIGLDGIQTHSHGLTSGSGGTGFGSSRPAPTHKHRPGDVHGPGIPVAHKVIAASRVAPAVVVRRPQAVQAIPVAAQPQKMIIVDKNQPLLERLLGGLAAGSNVLIVDNIQLTVNEYNGSVETVISNSNIGTLESVLPAKLPVAAPAAEAKQFVKSNFVPTITSTPQVTVQPKPVVNVQVAAKPQPVVRVKPLVVTKPVSTKQTAAKKILNELLAVPMVESMVFVNEPMSRTMLKPVVIKKQVRDLLAVPRLQTQIKLTAIQASKSRNRTKAKAKRTPQKKQSSDVSSSLFIYSPYENGDKPKSGEKTVEQLLQEYAEYEENLAARKAGKRPKKKQIINKPVESYKPDSQPVIKKIEARLKASVKTQVSQEVDVARLNTQIFVGKRSQVSLPKEQMLSTSQNYKNSTKPATFIFSEKSADARDIAQFSAPAANIPVGLGADAPAPYFIDETFVEELPSDVVKKGKRKPIGLAGGVYLKKSLANSKWAIGGSVNRKLIKDDYWFARGGWNYSLENEEDPFSYSWGIGYSDWHPGTFSAQLNNWGPLKLGDGLALDKAVASFGYSVKSEILKKYRLSLSGALNIPIDGNSSAAANFRWSPKENWYISSSLSYPLEGDGDPKWTYGFGYSDWRPNKFNLQYSNYGPNDLFEPNYKENGTWSFSYNWKF</sequence>
<evidence type="ECO:0000313" key="4">
    <source>
        <dbReference type="Proteomes" id="UP000245506"/>
    </source>
</evidence>
<keyword evidence="2" id="KW-0732">Signal</keyword>
<name>A0A317CII8_9GAMM</name>
<feature type="chain" id="PRO_5016270624" description="Autotransporter domain-containing protein" evidence="2">
    <location>
        <begin position="33"/>
        <end position="1039"/>
    </location>
</feature>
<reference evidence="3 4" key="1">
    <citation type="submission" date="2018-05" db="EMBL/GenBank/DDBJ databases">
        <title>Leucothrix arctica sp. nov., isolated from Arctic seawater.</title>
        <authorList>
            <person name="Choi A."/>
            <person name="Baek K."/>
        </authorList>
    </citation>
    <scope>NUCLEOTIDE SEQUENCE [LARGE SCALE GENOMIC DNA]</scope>
    <source>
        <strain evidence="3 4">IMCC9719</strain>
    </source>
</reference>